<dbReference type="KEGG" id="aag:5568967"/>
<reference evidence="2" key="2">
    <citation type="journal article" date="2007" name="Science">
        <title>Genome sequence of Aedes aegypti, a major arbovirus vector.</title>
        <authorList>
            <person name="Nene V."/>
            <person name="Wortman J.R."/>
            <person name="Lawson D."/>
            <person name="Haas B."/>
            <person name="Kodira C."/>
            <person name="Tu Z.J."/>
            <person name="Loftus B."/>
            <person name="Xi Z."/>
            <person name="Megy K."/>
            <person name="Grabherr M."/>
            <person name="Ren Q."/>
            <person name="Zdobnov E.M."/>
            <person name="Lobo N.F."/>
            <person name="Campbell K.S."/>
            <person name="Brown S.E."/>
            <person name="Bonaldo M.F."/>
            <person name="Zhu J."/>
            <person name="Sinkins S.P."/>
            <person name="Hogenkamp D.G."/>
            <person name="Amedeo P."/>
            <person name="Arensburger P."/>
            <person name="Atkinson P.W."/>
            <person name="Bidwell S."/>
            <person name="Biedler J."/>
            <person name="Birney E."/>
            <person name="Bruggner R.V."/>
            <person name="Costas J."/>
            <person name="Coy M.R."/>
            <person name="Crabtree J."/>
            <person name="Crawford M."/>
            <person name="Debruyn B."/>
            <person name="Decaprio D."/>
            <person name="Eiglmeier K."/>
            <person name="Eisenstadt E."/>
            <person name="El-Dorry H."/>
            <person name="Gelbart W.M."/>
            <person name="Gomes S.L."/>
            <person name="Hammond M."/>
            <person name="Hannick L.I."/>
            <person name="Hogan J.R."/>
            <person name="Holmes M.H."/>
            <person name="Jaffe D."/>
            <person name="Johnston J.S."/>
            <person name="Kennedy R.C."/>
            <person name="Koo H."/>
            <person name="Kravitz S."/>
            <person name="Kriventseva E.V."/>
            <person name="Kulp D."/>
            <person name="Labutti K."/>
            <person name="Lee E."/>
            <person name="Li S."/>
            <person name="Lovin D.D."/>
            <person name="Mao C."/>
            <person name="Mauceli E."/>
            <person name="Menck C.F."/>
            <person name="Miller J.R."/>
            <person name="Montgomery P."/>
            <person name="Mori A."/>
            <person name="Nascimento A.L."/>
            <person name="Naveira H.F."/>
            <person name="Nusbaum C."/>
            <person name="O'leary S."/>
            <person name="Orvis J."/>
            <person name="Pertea M."/>
            <person name="Quesneville H."/>
            <person name="Reidenbach K.R."/>
            <person name="Rogers Y.H."/>
            <person name="Roth C.W."/>
            <person name="Schneider J.R."/>
            <person name="Schatz M."/>
            <person name="Shumway M."/>
            <person name="Stanke M."/>
            <person name="Stinson E.O."/>
            <person name="Tubio J.M."/>
            <person name="Vanzee J.P."/>
            <person name="Verjovski-Almeida S."/>
            <person name="Werner D."/>
            <person name="White O."/>
            <person name="Wyder S."/>
            <person name="Zeng Q."/>
            <person name="Zhao Q."/>
            <person name="Zhao Y."/>
            <person name="Hill C.A."/>
            <person name="Raikhel A.S."/>
            <person name="Soares M.B."/>
            <person name="Knudson D.L."/>
            <person name="Lee N.H."/>
            <person name="Galagan J."/>
            <person name="Salzberg S.L."/>
            <person name="Paulsen I.T."/>
            <person name="Dimopoulos G."/>
            <person name="Collins F.H."/>
            <person name="Birren B."/>
            <person name="Fraser-Liggett C.M."/>
            <person name="Severson D.W."/>
        </authorList>
    </citation>
    <scope>NUCLEOTIDE SEQUENCE [LARGE SCALE GENOMIC DNA]</scope>
    <source>
        <strain evidence="2">Liverpool</strain>
    </source>
</reference>
<dbReference type="HOGENOM" id="CLU_034884_0_0_1"/>
<feature type="region of interest" description="Disordered" evidence="1">
    <location>
        <begin position="206"/>
        <end position="229"/>
    </location>
</feature>
<dbReference type="Proteomes" id="UP000682892">
    <property type="component" value="Chromosome 1"/>
</dbReference>
<dbReference type="EMBL" id="CH477430">
    <property type="protein sequence ID" value="EAT41080.1"/>
    <property type="molecule type" value="Genomic_DNA"/>
</dbReference>
<name>Q172U9_AEDAE</name>
<feature type="compositionally biased region" description="Basic and acidic residues" evidence="1">
    <location>
        <begin position="304"/>
        <end position="316"/>
    </location>
</feature>
<evidence type="ECO:0000313" key="2">
    <source>
        <dbReference type="EMBL" id="EAT41080.1"/>
    </source>
</evidence>
<reference evidence="2" key="3">
    <citation type="submission" date="2012-09" db="EMBL/GenBank/DDBJ databases">
        <authorList>
            <consortium name="VectorBase"/>
        </authorList>
    </citation>
    <scope>NUCLEOTIDE SEQUENCE</scope>
    <source>
        <strain evidence="2">Liverpool</strain>
    </source>
</reference>
<gene>
    <name evidence="2" type="ORF">AaeL_AAEL007248</name>
</gene>
<dbReference type="VEuPathDB" id="VectorBase:AAEL007248"/>
<organism evidence="2 3">
    <name type="scientific">Aedes aegypti</name>
    <name type="common">Yellowfever mosquito</name>
    <name type="synonym">Culex aegypti</name>
    <dbReference type="NCBI Taxonomy" id="7159"/>
    <lineage>
        <taxon>Eukaryota</taxon>
        <taxon>Metazoa</taxon>
        <taxon>Ecdysozoa</taxon>
        <taxon>Arthropoda</taxon>
        <taxon>Hexapoda</taxon>
        <taxon>Insecta</taxon>
        <taxon>Pterygota</taxon>
        <taxon>Neoptera</taxon>
        <taxon>Endopterygota</taxon>
        <taxon>Diptera</taxon>
        <taxon>Nematocera</taxon>
        <taxon>Culicoidea</taxon>
        <taxon>Culicidae</taxon>
        <taxon>Culicinae</taxon>
        <taxon>Aedini</taxon>
        <taxon>Aedes</taxon>
        <taxon>Stegomyia</taxon>
    </lineage>
</organism>
<dbReference type="OrthoDB" id="8008330at2759"/>
<dbReference type="OMA" id="WGLRVWM"/>
<reference evidence="2" key="1">
    <citation type="submission" date="2005-10" db="EMBL/GenBank/DDBJ databases">
        <authorList>
            <person name="Loftus B.J."/>
            <person name="Nene V.M."/>
            <person name="Hannick L.I."/>
            <person name="Bidwell S."/>
            <person name="Haas B."/>
            <person name="Amedeo P."/>
            <person name="Orvis J."/>
            <person name="Wortman J.R."/>
            <person name="White O.R."/>
            <person name="Salzberg S."/>
            <person name="Shumway M."/>
            <person name="Koo H."/>
            <person name="Zhao Y."/>
            <person name="Holmes M."/>
            <person name="Miller J."/>
            <person name="Schatz M."/>
            <person name="Pop M."/>
            <person name="Pai G."/>
            <person name="Utterback T."/>
            <person name="Rogers Y.-H."/>
            <person name="Kravitz S."/>
            <person name="Fraser C.M."/>
        </authorList>
    </citation>
    <scope>NUCLEOTIDE SEQUENCE</scope>
    <source>
        <strain evidence="2">Liverpool</strain>
    </source>
</reference>
<accession>Q172U9</accession>
<dbReference type="PhylomeDB" id="Q172U9"/>
<sequence>MILSHFIEKLKVGKKFVLLDLIVHPDCQRPWDTVGSENKFIPVEVWKLIYQKLSSICRKQFAERAKSEDTKCELDKEYECRLDGKPNYLLRYEFRDENARSHLNVVFNDDEQKLHRECLVVQISDQTKALYDELQDKRKIVERLQKENKKLKEMPSQSQQSQEYTPVPIKKSSSSSSTSVEYVPTAINGKSPAYSSSYKARKIEETAKLEPDPYTPTSSQDSNPEKPAYVPTSLYTPIRTGATLKSSDPISVENTTVGKRRRREKDMMLFGTDDEEDDVQSPRKIVKEEPALNRSDEDMFSPDHSPKVRDMMRSSTEELAGGDCKRTQLPRKTKVGVSYSGLMSPDEKTTSPAAVQTVTKRRRKDEEYTPSSSAVKGTVDGWLSSRKKDESSQPSKDKEGDKRRAAKKPKDDTQSIAPIRVDHDKLKEEGEVLRKKIADFDQLDKILSEDKTLLNIPVWNCHKMSNSEITATFQNHRDYLVRIYDQYKDKTKGELHDSDLCNFTDVTSVLTDEQTYAMIKCLEKELNPEDQRGMYTEFFASTLIMEWGLHIWMDLYKYDDRKKALERIKLQEEANPLDLTPTTLNSMMGSRSRKR</sequence>
<dbReference type="PaxDb" id="7159-AAEL007248-PA"/>
<feature type="compositionally biased region" description="Polar residues" evidence="1">
    <location>
        <begin position="155"/>
        <end position="164"/>
    </location>
</feature>
<feature type="compositionally biased region" description="Basic and acidic residues" evidence="1">
    <location>
        <begin position="285"/>
        <end position="297"/>
    </location>
</feature>
<feature type="region of interest" description="Disordered" evidence="1">
    <location>
        <begin position="271"/>
        <end position="422"/>
    </location>
</feature>
<evidence type="ECO:0000313" key="3">
    <source>
        <dbReference type="Proteomes" id="UP000682892"/>
    </source>
</evidence>
<feature type="compositionally biased region" description="Basic and acidic residues" evidence="1">
    <location>
        <begin position="386"/>
        <end position="413"/>
    </location>
</feature>
<dbReference type="eggNOG" id="ENOG502T8C8">
    <property type="taxonomic scope" value="Eukaryota"/>
</dbReference>
<dbReference type="AlphaFoldDB" id="Q172U9"/>
<proteinExistence type="predicted"/>
<evidence type="ECO:0000256" key="1">
    <source>
        <dbReference type="SAM" id="MobiDB-lite"/>
    </source>
</evidence>
<feature type="region of interest" description="Disordered" evidence="1">
    <location>
        <begin position="148"/>
        <end position="181"/>
    </location>
</feature>
<protein>
    <submittedName>
        <fullName evidence="2">AAEL007248-PA</fullName>
    </submittedName>
</protein>